<dbReference type="Pfam" id="PF03551">
    <property type="entry name" value="PadR"/>
    <property type="match status" value="1"/>
</dbReference>
<reference evidence="2 3" key="1">
    <citation type="submission" date="2019-04" db="EMBL/GenBank/DDBJ databases">
        <title>Saccharibacteria TM7 genomes.</title>
        <authorList>
            <person name="Bor B."/>
            <person name="He X."/>
            <person name="Chen T."/>
            <person name="Dewhirst F.E."/>
        </authorList>
    </citation>
    <scope>NUCLEOTIDE SEQUENCE [LARGE SCALE GENOMIC DNA]</scope>
    <source>
        <strain evidence="2 3">BB001</strain>
    </source>
</reference>
<dbReference type="InterPro" id="IPR036388">
    <property type="entry name" value="WH-like_DNA-bd_sf"/>
</dbReference>
<dbReference type="InterPro" id="IPR005149">
    <property type="entry name" value="Tscrpt_reg_PadR_N"/>
</dbReference>
<dbReference type="Proteomes" id="UP000310639">
    <property type="component" value="Chromosome"/>
</dbReference>
<dbReference type="OrthoDB" id="9783723at2"/>
<dbReference type="Gene3D" id="1.10.10.10">
    <property type="entry name" value="Winged helix-like DNA-binding domain superfamily/Winged helix DNA-binding domain"/>
    <property type="match status" value="1"/>
</dbReference>
<evidence type="ECO:0000313" key="2">
    <source>
        <dbReference type="EMBL" id="QCT42532.1"/>
    </source>
</evidence>
<gene>
    <name evidence="2" type="ORF">FBF37_03685</name>
</gene>
<protein>
    <submittedName>
        <fullName evidence="2">PadR family transcriptional regulator</fullName>
    </submittedName>
</protein>
<organism evidence="2 3">
    <name type="scientific">Candidatus Nanosynbacter featherlites</name>
    <dbReference type="NCBI Taxonomy" id="2572088"/>
    <lineage>
        <taxon>Bacteria</taxon>
        <taxon>Candidatus Saccharimonadota</taxon>
        <taxon>Candidatus Saccharimonadia</taxon>
        <taxon>Candidatus Nanosynbacterales</taxon>
        <taxon>Candidatus Nanosynbacteraceae</taxon>
        <taxon>Candidatus Nanosynbacter</taxon>
    </lineage>
</organism>
<name>A0A4P9A3Y8_9BACT</name>
<accession>A0A4P9A3Y8</accession>
<dbReference type="PANTHER" id="PTHR43252">
    <property type="entry name" value="TRANSCRIPTIONAL REGULATOR YQJI"/>
    <property type="match status" value="1"/>
</dbReference>
<dbReference type="AlphaFoldDB" id="A0A4P9A3Y8"/>
<dbReference type="PANTHER" id="PTHR43252:SF6">
    <property type="entry name" value="NEGATIVE TRANSCRIPTION REGULATOR PADR"/>
    <property type="match status" value="1"/>
</dbReference>
<feature type="domain" description="Transcription regulator PadR N-terminal" evidence="1">
    <location>
        <begin position="7"/>
        <end position="81"/>
    </location>
</feature>
<dbReference type="KEGG" id="nft:FBF37_03685"/>
<dbReference type="RefSeq" id="WP_138079586.1">
    <property type="nucleotide sequence ID" value="NZ_CP040004.1"/>
</dbReference>
<dbReference type="InterPro" id="IPR036390">
    <property type="entry name" value="WH_DNA-bd_sf"/>
</dbReference>
<dbReference type="SUPFAM" id="SSF46785">
    <property type="entry name" value="Winged helix' DNA-binding domain"/>
    <property type="match status" value="1"/>
</dbReference>
<evidence type="ECO:0000313" key="3">
    <source>
        <dbReference type="Proteomes" id="UP000310639"/>
    </source>
</evidence>
<sequence>MSVQYTLLGFLAEESNYGYELKKKYDGYFGKDKPILTGQIYSTLARLKRDNKVKEITDTSESGGPDRVRYEITDEGKQDLQAWLESPEAPSPQLQATMYIKAVLAILKDGDASPYLDNQRQAHIQRMRELTAQRRDSNLSDMLLIDHALYHLEADLRWIELTISRLTRLKEEILHEQTNN</sequence>
<keyword evidence="3" id="KW-1185">Reference proteome</keyword>
<evidence type="ECO:0000259" key="1">
    <source>
        <dbReference type="Pfam" id="PF03551"/>
    </source>
</evidence>
<dbReference type="EMBL" id="CP040004">
    <property type="protein sequence ID" value="QCT42532.1"/>
    <property type="molecule type" value="Genomic_DNA"/>
</dbReference>
<proteinExistence type="predicted"/>